<dbReference type="Proteomes" id="UP001367508">
    <property type="component" value="Unassembled WGS sequence"/>
</dbReference>
<reference evidence="1 2" key="1">
    <citation type="submission" date="2024-01" db="EMBL/GenBank/DDBJ databases">
        <title>The genomes of 5 underutilized Papilionoideae crops provide insights into root nodulation and disease resistanc.</title>
        <authorList>
            <person name="Jiang F."/>
        </authorList>
    </citation>
    <scope>NUCLEOTIDE SEQUENCE [LARGE SCALE GENOMIC DNA]</scope>
    <source>
        <strain evidence="1">LVBAO_FW01</strain>
        <tissue evidence="1">Leaves</tissue>
    </source>
</reference>
<organism evidence="1 2">
    <name type="scientific">Canavalia gladiata</name>
    <name type="common">Sword bean</name>
    <name type="synonym">Dolichos gladiatus</name>
    <dbReference type="NCBI Taxonomy" id="3824"/>
    <lineage>
        <taxon>Eukaryota</taxon>
        <taxon>Viridiplantae</taxon>
        <taxon>Streptophyta</taxon>
        <taxon>Embryophyta</taxon>
        <taxon>Tracheophyta</taxon>
        <taxon>Spermatophyta</taxon>
        <taxon>Magnoliopsida</taxon>
        <taxon>eudicotyledons</taxon>
        <taxon>Gunneridae</taxon>
        <taxon>Pentapetalae</taxon>
        <taxon>rosids</taxon>
        <taxon>fabids</taxon>
        <taxon>Fabales</taxon>
        <taxon>Fabaceae</taxon>
        <taxon>Papilionoideae</taxon>
        <taxon>50 kb inversion clade</taxon>
        <taxon>NPAAA clade</taxon>
        <taxon>indigoferoid/millettioid clade</taxon>
        <taxon>Phaseoleae</taxon>
        <taxon>Canavalia</taxon>
    </lineage>
</organism>
<proteinExistence type="predicted"/>
<keyword evidence="2" id="KW-1185">Reference proteome</keyword>
<accession>A0AAN9JWE5</accession>
<name>A0AAN9JWE5_CANGL</name>
<evidence type="ECO:0000313" key="1">
    <source>
        <dbReference type="EMBL" id="KAK7306760.1"/>
    </source>
</evidence>
<dbReference type="EMBL" id="JAYMYQ010000011">
    <property type="protein sequence ID" value="KAK7306760.1"/>
    <property type="molecule type" value="Genomic_DNA"/>
</dbReference>
<dbReference type="AlphaFoldDB" id="A0AAN9JWE5"/>
<sequence length="182" mass="20762">MWSFLLYLIKTYPKKQSCYFIAPRKHLKHHLSAAVYVSSIRWSYLGLALECSTWLFPFLEQPLSRKARFSCMLLNLICSGGETPKGPSKRLSCADKRSVGDGPFVTMFSPSTIACTRFLNSWIVSFTASPSPVQDLVNYVILKGFEDGVCAFILYFTIVDLTLYEHKPPCIERMINFPNLRI</sequence>
<comment type="caution">
    <text evidence="1">The sequence shown here is derived from an EMBL/GenBank/DDBJ whole genome shotgun (WGS) entry which is preliminary data.</text>
</comment>
<protein>
    <submittedName>
        <fullName evidence="1">Uncharacterized protein</fullName>
    </submittedName>
</protein>
<gene>
    <name evidence="1" type="ORF">VNO77_44716</name>
</gene>
<evidence type="ECO:0000313" key="2">
    <source>
        <dbReference type="Proteomes" id="UP001367508"/>
    </source>
</evidence>